<dbReference type="GO" id="GO:0009032">
    <property type="term" value="F:thymidine phosphorylase activity"/>
    <property type="evidence" value="ECO:0007669"/>
    <property type="project" value="RHEA"/>
</dbReference>
<dbReference type="Gene3D" id="2.60.120.10">
    <property type="entry name" value="Jelly Rolls"/>
    <property type="match status" value="1"/>
</dbReference>
<accession>A0A4R5MMM7</accession>
<evidence type="ECO:0000256" key="2">
    <source>
        <dbReference type="ARBA" id="ARBA00022679"/>
    </source>
</evidence>
<sequence length="93" mass="10408">MITENQYFDGNVKSLGYETAEGKSTVGVINPGEYEFGTANKEIMHVVEGELIALLPNQTEWKSFKSGTSFEVEANSSFKVRAEVQTAYLCQYR</sequence>
<keyword evidence="5" id="KW-1185">Reference proteome</keyword>
<comment type="catalytic activity">
    <reaction evidence="3">
        <text>inosine + phosphate = alpha-D-ribose 1-phosphate + hypoxanthine</text>
        <dbReference type="Rhea" id="RHEA:27646"/>
        <dbReference type="ChEBI" id="CHEBI:17368"/>
        <dbReference type="ChEBI" id="CHEBI:17596"/>
        <dbReference type="ChEBI" id="CHEBI:43474"/>
        <dbReference type="ChEBI" id="CHEBI:57720"/>
        <dbReference type="EC" id="2.4.2.1"/>
    </reaction>
</comment>
<dbReference type="HAMAP" id="MF_01537">
    <property type="entry name" value="Nucleos_phosphorylase_PpnP"/>
    <property type="match status" value="1"/>
</dbReference>
<dbReference type="GO" id="GO:0047975">
    <property type="term" value="F:guanosine phosphorylase activity"/>
    <property type="evidence" value="ECO:0007669"/>
    <property type="project" value="RHEA"/>
</dbReference>
<dbReference type="Pfam" id="PF06865">
    <property type="entry name" value="Ppnp"/>
    <property type="match status" value="1"/>
</dbReference>
<comment type="catalytic activity">
    <reaction evidence="3">
        <text>xanthosine + phosphate = alpha-D-ribose 1-phosphate + xanthine</text>
        <dbReference type="Rhea" id="RHEA:27638"/>
        <dbReference type="ChEBI" id="CHEBI:17712"/>
        <dbReference type="ChEBI" id="CHEBI:18107"/>
        <dbReference type="ChEBI" id="CHEBI:43474"/>
        <dbReference type="ChEBI" id="CHEBI:57720"/>
        <dbReference type="EC" id="2.4.2.1"/>
    </reaction>
</comment>
<dbReference type="Proteomes" id="UP000295668">
    <property type="component" value="Unassembled WGS sequence"/>
</dbReference>
<dbReference type="CDD" id="cd20296">
    <property type="entry name" value="cupin_PpnP-like"/>
    <property type="match status" value="1"/>
</dbReference>
<dbReference type="OrthoDB" id="9793848at2"/>
<comment type="catalytic activity">
    <reaction evidence="3">
        <text>adenosine + phosphate = alpha-D-ribose 1-phosphate + adenine</text>
        <dbReference type="Rhea" id="RHEA:27642"/>
        <dbReference type="ChEBI" id="CHEBI:16335"/>
        <dbReference type="ChEBI" id="CHEBI:16708"/>
        <dbReference type="ChEBI" id="CHEBI:43474"/>
        <dbReference type="ChEBI" id="CHEBI:57720"/>
        <dbReference type="EC" id="2.4.2.1"/>
    </reaction>
</comment>
<comment type="catalytic activity">
    <reaction evidence="3">
        <text>a purine D-ribonucleoside + phosphate = a purine nucleobase + alpha-D-ribose 1-phosphate</text>
        <dbReference type="Rhea" id="RHEA:19805"/>
        <dbReference type="ChEBI" id="CHEBI:26386"/>
        <dbReference type="ChEBI" id="CHEBI:43474"/>
        <dbReference type="ChEBI" id="CHEBI:57720"/>
        <dbReference type="ChEBI" id="CHEBI:142355"/>
        <dbReference type="EC" id="2.4.2.1"/>
    </reaction>
</comment>
<dbReference type="EC" id="2.4.2.2" evidence="3"/>
<dbReference type="InterPro" id="IPR009664">
    <property type="entry name" value="Ppnp"/>
</dbReference>
<name>A0A4R5MMM7_9SPHI</name>
<dbReference type="PANTHER" id="PTHR36540">
    <property type="entry name" value="PYRIMIDINE/PURINE NUCLEOSIDE PHOSPHORYLASE"/>
    <property type="match status" value="1"/>
</dbReference>
<comment type="catalytic activity">
    <reaction evidence="3">
        <text>guanosine + phosphate = alpha-D-ribose 1-phosphate + guanine</text>
        <dbReference type="Rhea" id="RHEA:13233"/>
        <dbReference type="ChEBI" id="CHEBI:16235"/>
        <dbReference type="ChEBI" id="CHEBI:16750"/>
        <dbReference type="ChEBI" id="CHEBI:43474"/>
        <dbReference type="ChEBI" id="CHEBI:57720"/>
        <dbReference type="EC" id="2.4.2.1"/>
    </reaction>
</comment>
<dbReference type="EMBL" id="SJCY01000003">
    <property type="protein sequence ID" value="TDG36928.1"/>
    <property type="molecule type" value="Genomic_DNA"/>
</dbReference>
<dbReference type="PANTHER" id="PTHR36540:SF1">
    <property type="entry name" value="PYRIMIDINE_PURINE NUCLEOSIDE PHOSPHORYLASE"/>
    <property type="match status" value="1"/>
</dbReference>
<dbReference type="FunFam" id="2.60.120.10:FF:000016">
    <property type="entry name" value="Pyrimidine/purine nucleoside phosphorylase"/>
    <property type="match status" value="1"/>
</dbReference>
<dbReference type="AlphaFoldDB" id="A0A4R5MMM7"/>
<keyword evidence="2 3" id="KW-0808">Transferase</keyword>
<keyword evidence="1 3" id="KW-0328">Glycosyltransferase</keyword>
<dbReference type="RefSeq" id="WP_133261874.1">
    <property type="nucleotide sequence ID" value="NZ_SJCY01000003.1"/>
</dbReference>
<proteinExistence type="inferred from homology"/>
<comment type="catalytic activity">
    <reaction evidence="3">
        <text>uridine + phosphate = alpha-D-ribose 1-phosphate + uracil</text>
        <dbReference type="Rhea" id="RHEA:24388"/>
        <dbReference type="ChEBI" id="CHEBI:16704"/>
        <dbReference type="ChEBI" id="CHEBI:17568"/>
        <dbReference type="ChEBI" id="CHEBI:43474"/>
        <dbReference type="ChEBI" id="CHEBI:57720"/>
        <dbReference type="EC" id="2.4.2.2"/>
    </reaction>
</comment>
<comment type="caution">
    <text evidence="4">The sequence shown here is derived from an EMBL/GenBank/DDBJ whole genome shotgun (WGS) entry which is preliminary data.</text>
</comment>
<comment type="function">
    <text evidence="3">Catalyzes the phosphorolysis of diverse nucleosides, yielding D-ribose 1-phosphate and the respective free bases. Can use uridine, adenosine, guanosine, cytidine, thymidine, inosine and xanthosine as substrates. Also catalyzes the reverse reactions.</text>
</comment>
<reference evidence="4 5" key="1">
    <citation type="submission" date="2019-02" db="EMBL/GenBank/DDBJ databases">
        <title>Pedobacter sp. nov., a novel speices isolated from soil of pinguins habitat in Antarcitica.</title>
        <authorList>
            <person name="He R.-H."/>
        </authorList>
    </citation>
    <scope>NUCLEOTIDE SEQUENCE [LARGE SCALE GENOMIC DNA]</scope>
    <source>
        <strain evidence="4 5">E01020</strain>
    </source>
</reference>
<evidence type="ECO:0000256" key="3">
    <source>
        <dbReference type="HAMAP-Rule" id="MF_01537"/>
    </source>
</evidence>
<comment type="similarity">
    <text evidence="3">Belongs to the nucleoside phosphorylase PpnP family.</text>
</comment>
<evidence type="ECO:0000256" key="1">
    <source>
        <dbReference type="ARBA" id="ARBA00022676"/>
    </source>
</evidence>
<dbReference type="InterPro" id="IPR011051">
    <property type="entry name" value="RmlC_Cupin_sf"/>
</dbReference>
<dbReference type="EC" id="2.4.2.1" evidence="3"/>
<comment type="catalytic activity">
    <reaction evidence="3">
        <text>thymidine + phosphate = 2-deoxy-alpha-D-ribose 1-phosphate + thymine</text>
        <dbReference type="Rhea" id="RHEA:16037"/>
        <dbReference type="ChEBI" id="CHEBI:17748"/>
        <dbReference type="ChEBI" id="CHEBI:17821"/>
        <dbReference type="ChEBI" id="CHEBI:43474"/>
        <dbReference type="ChEBI" id="CHEBI:57259"/>
        <dbReference type="EC" id="2.4.2.2"/>
    </reaction>
</comment>
<gene>
    <name evidence="3" type="primary">ppnP</name>
    <name evidence="4" type="ORF">EZJ43_06510</name>
</gene>
<dbReference type="SUPFAM" id="SSF51182">
    <property type="entry name" value="RmlC-like cupins"/>
    <property type="match status" value="1"/>
</dbReference>
<dbReference type="InterPro" id="IPR014710">
    <property type="entry name" value="RmlC-like_jellyroll"/>
</dbReference>
<dbReference type="GO" id="GO:0004850">
    <property type="term" value="F:uridine phosphorylase activity"/>
    <property type="evidence" value="ECO:0007669"/>
    <property type="project" value="RHEA"/>
</dbReference>
<comment type="catalytic activity">
    <reaction evidence="3">
        <text>cytidine + phosphate = cytosine + alpha-D-ribose 1-phosphate</text>
        <dbReference type="Rhea" id="RHEA:52540"/>
        <dbReference type="ChEBI" id="CHEBI:16040"/>
        <dbReference type="ChEBI" id="CHEBI:17562"/>
        <dbReference type="ChEBI" id="CHEBI:43474"/>
        <dbReference type="ChEBI" id="CHEBI:57720"/>
        <dbReference type="EC" id="2.4.2.2"/>
    </reaction>
</comment>
<protein>
    <recommendedName>
        <fullName evidence="3">Pyrimidine/purine nucleoside phosphorylase</fullName>
        <ecNumber evidence="3">2.4.2.1</ecNumber>
        <ecNumber evidence="3">2.4.2.2</ecNumber>
    </recommendedName>
    <alternativeName>
        <fullName evidence="3">Adenosine phosphorylase</fullName>
    </alternativeName>
    <alternativeName>
        <fullName evidence="3">Cytidine phosphorylase</fullName>
    </alternativeName>
    <alternativeName>
        <fullName evidence="3">Guanosine phosphorylase</fullName>
    </alternativeName>
    <alternativeName>
        <fullName evidence="3">Inosine phosphorylase</fullName>
    </alternativeName>
    <alternativeName>
        <fullName evidence="3">Thymidine phosphorylase</fullName>
    </alternativeName>
    <alternativeName>
        <fullName evidence="3">Uridine phosphorylase</fullName>
    </alternativeName>
    <alternativeName>
        <fullName evidence="3">Xanthosine phosphorylase</fullName>
    </alternativeName>
</protein>
<evidence type="ECO:0000313" key="5">
    <source>
        <dbReference type="Proteomes" id="UP000295668"/>
    </source>
</evidence>
<dbReference type="GO" id="GO:0005829">
    <property type="term" value="C:cytosol"/>
    <property type="evidence" value="ECO:0007669"/>
    <property type="project" value="TreeGrafter"/>
</dbReference>
<organism evidence="4 5">
    <name type="scientific">Pedobacter changchengzhani</name>
    <dbReference type="NCBI Taxonomy" id="2529274"/>
    <lineage>
        <taxon>Bacteria</taxon>
        <taxon>Pseudomonadati</taxon>
        <taxon>Bacteroidota</taxon>
        <taxon>Sphingobacteriia</taxon>
        <taxon>Sphingobacteriales</taxon>
        <taxon>Sphingobacteriaceae</taxon>
        <taxon>Pedobacter</taxon>
    </lineage>
</organism>
<dbReference type="GO" id="GO:0004731">
    <property type="term" value="F:purine-nucleoside phosphorylase activity"/>
    <property type="evidence" value="ECO:0007669"/>
    <property type="project" value="UniProtKB-UniRule"/>
</dbReference>
<evidence type="ECO:0000313" key="4">
    <source>
        <dbReference type="EMBL" id="TDG36928.1"/>
    </source>
</evidence>